<dbReference type="Pfam" id="PF01602">
    <property type="entry name" value="Adaptin_N"/>
    <property type="match status" value="1"/>
</dbReference>
<dbReference type="InterPro" id="IPR011989">
    <property type="entry name" value="ARM-like"/>
</dbReference>
<dbReference type="Proteomes" id="UP000279259">
    <property type="component" value="Unassembled WGS sequence"/>
</dbReference>
<dbReference type="AlphaFoldDB" id="A0A427YFT8"/>
<dbReference type="GO" id="GO:0030117">
    <property type="term" value="C:membrane coat"/>
    <property type="evidence" value="ECO:0007669"/>
    <property type="project" value="InterPro"/>
</dbReference>
<gene>
    <name evidence="7" type="ORF">EHS25_001372</name>
</gene>
<evidence type="ECO:0000256" key="2">
    <source>
        <dbReference type="ARBA" id="ARBA00022448"/>
    </source>
</evidence>
<evidence type="ECO:0000256" key="4">
    <source>
        <dbReference type="ARBA" id="ARBA00023136"/>
    </source>
</evidence>
<dbReference type="SUPFAM" id="SSF48371">
    <property type="entry name" value="ARM repeat"/>
    <property type="match status" value="1"/>
</dbReference>
<organism evidence="7 8">
    <name type="scientific">Saitozyma podzolica</name>
    <dbReference type="NCBI Taxonomy" id="1890683"/>
    <lineage>
        <taxon>Eukaryota</taxon>
        <taxon>Fungi</taxon>
        <taxon>Dikarya</taxon>
        <taxon>Basidiomycota</taxon>
        <taxon>Agaricomycotina</taxon>
        <taxon>Tremellomycetes</taxon>
        <taxon>Tremellales</taxon>
        <taxon>Trimorphomycetaceae</taxon>
        <taxon>Saitozyma</taxon>
    </lineage>
</organism>
<reference evidence="7 8" key="1">
    <citation type="submission" date="2018-11" db="EMBL/GenBank/DDBJ databases">
        <title>Genome sequence of Saitozyma podzolica DSM 27192.</title>
        <authorList>
            <person name="Aliyu H."/>
            <person name="Gorte O."/>
            <person name="Ochsenreither K."/>
        </authorList>
    </citation>
    <scope>NUCLEOTIDE SEQUENCE [LARGE SCALE GENOMIC DNA]</scope>
    <source>
        <strain evidence="7 8">DSM 27192</strain>
    </source>
</reference>
<dbReference type="InterPro" id="IPR002553">
    <property type="entry name" value="Clathrin/coatomer_adapt-like_N"/>
</dbReference>
<sequence length="810" mass="86789">MPRPPLPPYLTSGASSRAHHSLLVRLHDAISTQDEHSAIAAELDRCKRVLGDNNQSTVSDRSWLSVVLDGREVADGLEWALVPALQLAAGGRSLKERRIGYLFLSERLPPNHELGLLLINTIRKDLTSSIPSHVLLALHTIVKLPSHDLSPAVTPILASKPLLKHKEAAIRQRTLQALVALHLLPGVQVQSFPLSMSRIIKYLDAESDASVLAVLLRLIGRLIKTGVHPIQTEDERVYLVERILESARLNHVSPDRQLALDYIRLLGHTLDVASDAPRAMVEQYVGARLEGLRDLKGWEGAYLLEACRLVAQHSTSSLVDPCFHFVSRLLSPSAPTASSSSPAASVLAPAPDDHVLALRCLEQLKDEAWGGRMGERQMSAVMQGLNSPDDTIRRATLTLLHQADPSLTRTAFDHLVISLRNNLDLHLPLSLPPDADIGRKTRAGRAETAGRALEVAEIRTSEGITSAWEAKQAGGEYAGMIRELMGALQEGSEGDEVAAVWEEGEILLNPLDQETLSLSSSPPSPSPLPSPTLAVIRSSVACEHAALTSEEEARRALETLLSDLDTPSGSVQELVLVALLAVCAAAPALAQSKEVVARLKGKKEDRSAYLQKRFAQALFVLEGGLLDEVVSAAKSRTLPDLLAAMIRVHASHAKSSLSQTNSGSATPPASASANSALAFSPPAQPRQLRYDAYAPPSASMASSLVSARSGRMPGDDRSRSTSRARAGRDRDGGGGGGGGYSDSPFRTSPSISAGDFALLEAEATESADMDPHSRSKHETLGLALNGLSLDVHAQDPDPFASEDPRTPTMR</sequence>
<feature type="compositionally biased region" description="Basic and acidic residues" evidence="5">
    <location>
        <begin position="769"/>
        <end position="779"/>
    </location>
</feature>
<evidence type="ECO:0000256" key="1">
    <source>
        <dbReference type="ARBA" id="ARBA00004308"/>
    </source>
</evidence>
<feature type="region of interest" description="Disordered" evidence="5">
    <location>
        <begin position="655"/>
        <end position="677"/>
    </location>
</feature>
<dbReference type="GO" id="GO:0012505">
    <property type="term" value="C:endomembrane system"/>
    <property type="evidence" value="ECO:0007669"/>
    <property type="project" value="UniProtKB-SubCell"/>
</dbReference>
<comment type="subcellular location">
    <subcellularLocation>
        <location evidence="1">Endomembrane system</location>
    </subcellularLocation>
</comment>
<feature type="compositionally biased region" description="Low complexity" evidence="5">
    <location>
        <begin position="662"/>
        <end position="677"/>
    </location>
</feature>
<accession>A0A427YFT8</accession>
<evidence type="ECO:0000313" key="8">
    <source>
        <dbReference type="Proteomes" id="UP000279259"/>
    </source>
</evidence>
<dbReference type="GO" id="GO:0016192">
    <property type="term" value="P:vesicle-mediated transport"/>
    <property type="evidence" value="ECO:0007669"/>
    <property type="project" value="InterPro"/>
</dbReference>
<dbReference type="InterPro" id="IPR050840">
    <property type="entry name" value="Adaptor_Complx_Large_Subunit"/>
</dbReference>
<keyword evidence="2" id="KW-0813">Transport</keyword>
<feature type="domain" description="Clathrin/coatomer adaptor adaptin-like N-terminal" evidence="6">
    <location>
        <begin position="84"/>
        <end position="220"/>
    </location>
</feature>
<dbReference type="InterPro" id="IPR016024">
    <property type="entry name" value="ARM-type_fold"/>
</dbReference>
<dbReference type="Gene3D" id="1.25.10.10">
    <property type="entry name" value="Leucine-rich Repeat Variant"/>
    <property type="match status" value="1"/>
</dbReference>
<dbReference type="OrthoDB" id="29308at2759"/>
<proteinExistence type="predicted"/>
<name>A0A427YFT8_9TREE</name>
<evidence type="ECO:0000259" key="6">
    <source>
        <dbReference type="Pfam" id="PF01602"/>
    </source>
</evidence>
<keyword evidence="3" id="KW-0653">Protein transport</keyword>
<feature type="region of interest" description="Disordered" evidence="5">
    <location>
        <begin position="701"/>
        <end position="810"/>
    </location>
</feature>
<dbReference type="GO" id="GO:0006886">
    <property type="term" value="P:intracellular protein transport"/>
    <property type="evidence" value="ECO:0007669"/>
    <property type="project" value="InterPro"/>
</dbReference>
<keyword evidence="8" id="KW-1185">Reference proteome</keyword>
<protein>
    <recommendedName>
        <fullName evidence="6">Clathrin/coatomer adaptor adaptin-like N-terminal domain-containing protein</fullName>
    </recommendedName>
</protein>
<dbReference type="STRING" id="1890683.A0A427YFT8"/>
<comment type="caution">
    <text evidence="7">The sequence shown here is derived from an EMBL/GenBank/DDBJ whole genome shotgun (WGS) entry which is preliminary data.</text>
</comment>
<dbReference type="EMBL" id="RSCD01000011">
    <property type="protein sequence ID" value="RSH90039.1"/>
    <property type="molecule type" value="Genomic_DNA"/>
</dbReference>
<dbReference type="PANTHER" id="PTHR22780">
    <property type="entry name" value="ADAPTIN, ALPHA/GAMMA/EPSILON"/>
    <property type="match status" value="1"/>
</dbReference>
<evidence type="ECO:0000256" key="5">
    <source>
        <dbReference type="SAM" id="MobiDB-lite"/>
    </source>
</evidence>
<keyword evidence="4" id="KW-0472">Membrane</keyword>
<evidence type="ECO:0000313" key="7">
    <source>
        <dbReference type="EMBL" id="RSH90039.1"/>
    </source>
</evidence>
<evidence type="ECO:0000256" key="3">
    <source>
        <dbReference type="ARBA" id="ARBA00022927"/>
    </source>
</evidence>